<dbReference type="InterPro" id="IPR019261">
    <property type="entry name" value="PARG_cat_microbial"/>
</dbReference>
<dbReference type="PANTHER" id="PTHR35596:SF1">
    <property type="entry name" value="MICROBIAL-TYPE PARG CATALYTIC DOMAIN-CONTAINING PROTEIN"/>
    <property type="match status" value="1"/>
</dbReference>
<proteinExistence type="predicted"/>
<organism evidence="2 3">
    <name type="scientific">Lentinula edodes</name>
    <name type="common">Shiitake mushroom</name>
    <name type="synonym">Lentinus edodes</name>
    <dbReference type="NCBI Taxonomy" id="5353"/>
    <lineage>
        <taxon>Eukaryota</taxon>
        <taxon>Fungi</taxon>
        <taxon>Dikarya</taxon>
        <taxon>Basidiomycota</taxon>
        <taxon>Agaricomycotina</taxon>
        <taxon>Agaricomycetes</taxon>
        <taxon>Agaricomycetidae</taxon>
        <taxon>Agaricales</taxon>
        <taxon>Marasmiineae</taxon>
        <taxon>Omphalotaceae</taxon>
        <taxon>Lentinula</taxon>
    </lineage>
</organism>
<dbReference type="InterPro" id="IPR012664">
    <property type="entry name" value="CHP02452"/>
</dbReference>
<gene>
    <name evidence="2" type="ORF">LENED_002825</name>
</gene>
<comment type="caution">
    <text evidence="2">The sequence shown here is derived from an EMBL/GenBank/DDBJ whole genome shotgun (WGS) entry which is preliminary data.</text>
</comment>
<dbReference type="Proteomes" id="UP000188533">
    <property type="component" value="Unassembled WGS sequence"/>
</dbReference>
<dbReference type="Gene3D" id="3.40.220.10">
    <property type="entry name" value="Leucine Aminopeptidase, subunit E, domain 1"/>
    <property type="match status" value="1"/>
</dbReference>
<dbReference type="NCBIfam" id="TIGR02452">
    <property type="entry name" value="TIGR02452 family protein"/>
    <property type="match status" value="1"/>
</dbReference>
<dbReference type="SUPFAM" id="SSF52949">
    <property type="entry name" value="Macro domain-like"/>
    <property type="match status" value="1"/>
</dbReference>
<dbReference type="AlphaFoldDB" id="A0A1Q3E244"/>
<dbReference type="STRING" id="5353.A0A1Q3E244"/>
<dbReference type="EMBL" id="BDGU01000054">
    <property type="protein sequence ID" value="GAW01241.1"/>
    <property type="molecule type" value="Genomic_DNA"/>
</dbReference>
<keyword evidence="3" id="KW-1185">Reference proteome</keyword>
<reference evidence="2 3" key="1">
    <citation type="submission" date="2016-08" db="EMBL/GenBank/DDBJ databases">
        <authorList>
            <consortium name="Lentinula edodes genome sequencing consortium"/>
            <person name="Sakamoto Y."/>
            <person name="Nakade K."/>
            <person name="Sato S."/>
            <person name="Yoshida Y."/>
            <person name="Miyazaki K."/>
            <person name="Natsume S."/>
            <person name="Konno N."/>
        </authorList>
    </citation>
    <scope>NUCLEOTIDE SEQUENCE [LARGE SCALE GENOMIC DNA]</scope>
    <source>
        <strain evidence="2 3">NBRC 111202</strain>
    </source>
</reference>
<name>A0A1Q3E244_LENED</name>
<feature type="domain" description="Microbial-type PARG catalytic" evidence="1">
    <location>
        <begin position="57"/>
        <end position="152"/>
    </location>
</feature>
<reference evidence="2 3" key="2">
    <citation type="submission" date="2017-02" db="EMBL/GenBank/DDBJ databases">
        <title>A genome survey and senescence transcriptome analysis in Lentinula edodes.</title>
        <authorList>
            <person name="Sakamoto Y."/>
            <person name="Nakade K."/>
            <person name="Sato S."/>
            <person name="Yoshida Y."/>
            <person name="Miyazaki K."/>
            <person name="Natsume S."/>
            <person name="Konno N."/>
        </authorList>
    </citation>
    <scope>NUCLEOTIDE SEQUENCE [LARGE SCALE GENOMIC DNA]</scope>
    <source>
        <strain evidence="2 3">NBRC 111202</strain>
    </source>
</reference>
<evidence type="ECO:0000313" key="2">
    <source>
        <dbReference type="EMBL" id="GAW01241.1"/>
    </source>
</evidence>
<accession>A0A1Q3E244</accession>
<dbReference type="Pfam" id="PF10021">
    <property type="entry name" value="PARG_cat_microb"/>
    <property type="match status" value="1"/>
</dbReference>
<protein>
    <recommendedName>
        <fullName evidence="1">Microbial-type PARG catalytic domain-containing protein</fullName>
    </recommendedName>
</protein>
<evidence type="ECO:0000313" key="3">
    <source>
        <dbReference type="Proteomes" id="UP000188533"/>
    </source>
</evidence>
<sequence>MTTPKCTLTWKQRHAVSRDTIARSTNVTVELEAQGATLASTFISDQLPPLPTLSEIPSPKPVSVVNSDSFTIARRLISDDPHNATGKTAVLNLASDQRPGGGWDTTLSKTQEEALCYSSTLFSTLSPSYYSWPNLGPGSIAGVFSPGVVIFKHDLDHDCVDLPNKERCVVSVLTVAAPCGPELTKDEQRFVKESDLQDLREKIRLVYRMAGWNDQEFLVLGAMGCGAYRCPPLLVANEMRDILLESEFKGRFKKVIFAVYSSPGNGARNFEVFEKRLVITAGNCKIYLSSPI</sequence>
<dbReference type="InterPro" id="IPR043472">
    <property type="entry name" value="Macro_dom-like"/>
</dbReference>
<dbReference type="PANTHER" id="PTHR35596">
    <property type="entry name" value="DUF2263 DOMAIN-CONTAINING PROTEIN"/>
    <property type="match status" value="1"/>
</dbReference>
<evidence type="ECO:0000259" key="1">
    <source>
        <dbReference type="Pfam" id="PF10021"/>
    </source>
</evidence>